<dbReference type="GO" id="GO:0008283">
    <property type="term" value="P:cell population proliferation"/>
    <property type="evidence" value="ECO:0007669"/>
    <property type="project" value="InterPro"/>
</dbReference>
<evidence type="ECO:0000313" key="5">
    <source>
        <dbReference type="Proteomes" id="UP000183832"/>
    </source>
</evidence>
<evidence type="ECO:0000313" key="4">
    <source>
        <dbReference type="EMBL" id="CRK88217.1"/>
    </source>
</evidence>
<proteinExistence type="inferred from homology"/>
<comment type="similarity">
    <text evidence="3">Belongs to the BRAT1 family.</text>
</comment>
<name>A0A1J1HPS6_9DIPT</name>
<evidence type="ECO:0000256" key="2">
    <source>
        <dbReference type="ARBA" id="ARBA00022490"/>
    </source>
</evidence>
<sequence>MTDNVKECQEKFINVLSSITPKTVITDDTYLEKIQSYLTFNEYNDFIKCAETIEWIERMVLAFESNDPPTQQNCNFTLKILSLICSNEWQFAAIKEKGLLEKICSGIEKHPQLQRPSVKLSHIQLLHSISQHSIGLHWLKQTKSWKLCINYYQQSNTVFIIKEASSFLFDILTKFTDLMKDENLCVEIVEEIMEPIINFSTEYGTDNIVDDEKLPSIMMPCINVCNHLLMMCIESNKRSRMAYLICQKYRYENKLWVVGDLVQTNVDFLTVLCRGHILANFARLSSMDIPSSDTQAADLKFDIHTIHFYNLMLMCLNRRIFKNVNMICELHHQLWYKLGDRAPKEIVLENHDLKYGDQVVMIQTLPIIYVIRSRYKANAEYINELCTKMFHMSCEHTIRVLYQYRDGLSNESFEFIADLAANSIQKILSLKKFLNRDRAILALQILIHVLKGYVDEPEYGVRDKKTCNTQLVMQAPNLLSALLIGLNEMIKYYNFTWKECIESTTIVTLLLVLLDNPNLSPRQTVESLKLIQTSIEHFLAPNLALLMDKMEGSGMEDLGPTIYKRLHDNSWEVRDSTLELVHSIVEISDEKFPPFQRHILESKVCHIVEIIARNDSEPYVRASALKVLASMIKIRAFWEHSLHQLDVKKYAVEVLGAESEGVVRREAVACITAVYRQHQIQPACLDLIFSVLTHCAVNDFYWQVRVNALGFWRTVICRQFSHQGMIDGTFPAVTFSKEHKKIITLNDKEIHLRLRKVLNELSLRGCLGILISCLQDSDLEVIKVAVAIVDRIMIYLNKYNFVEEYNKSKKPTTVSVDPVKPVIDSNYSEFENNLHETKGPVVRNNADFRKKTEVSISKENGECCPDDTIIDLIVQSDDILLLTNKCKMNLQVTCEISMGKIDENLFKKYATVSPDEFLDFVTKTNFDELIKEKSEWLKHSENFSTLLDDVLRSFGISMDLDCY</sequence>
<reference evidence="4 5" key="1">
    <citation type="submission" date="2015-04" db="EMBL/GenBank/DDBJ databases">
        <authorList>
            <person name="Syromyatnikov M.Y."/>
            <person name="Popov V.N."/>
        </authorList>
    </citation>
    <scope>NUCLEOTIDE SEQUENCE [LARGE SCALE GENOMIC DNA]</scope>
</reference>
<dbReference type="GO" id="GO:0006974">
    <property type="term" value="P:DNA damage response"/>
    <property type="evidence" value="ECO:0007669"/>
    <property type="project" value="InterPro"/>
</dbReference>
<dbReference type="OrthoDB" id="10057956at2759"/>
<dbReference type="InterPro" id="IPR016024">
    <property type="entry name" value="ARM-type_fold"/>
</dbReference>
<dbReference type="Proteomes" id="UP000183832">
    <property type="component" value="Unassembled WGS sequence"/>
</dbReference>
<dbReference type="InterPro" id="IPR038904">
    <property type="entry name" value="BRAT1"/>
</dbReference>
<keyword evidence="5" id="KW-1185">Reference proteome</keyword>
<accession>A0A1J1HPS6</accession>
<dbReference type="GO" id="GO:0005634">
    <property type="term" value="C:nucleus"/>
    <property type="evidence" value="ECO:0007669"/>
    <property type="project" value="TreeGrafter"/>
</dbReference>
<dbReference type="SUPFAM" id="SSF48371">
    <property type="entry name" value="ARM repeat"/>
    <property type="match status" value="1"/>
</dbReference>
<evidence type="ECO:0000256" key="3">
    <source>
        <dbReference type="ARBA" id="ARBA00061308"/>
    </source>
</evidence>
<dbReference type="STRING" id="568069.A0A1J1HPS6"/>
<organism evidence="4 5">
    <name type="scientific">Clunio marinus</name>
    <dbReference type="NCBI Taxonomy" id="568069"/>
    <lineage>
        <taxon>Eukaryota</taxon>
        <taxon>Metazoa</taxon>
        <taxon>Ecdysozoa</taxon>
        <taxon>Arthropoda</taxon>
        <taxon>Hexapoda</taxon>
        <taxon>Insecta</taxon>
        <taxon>Pterygota</taxon>
        <taxon>Neoptera</taxon>
        <taxon>Endopterygota</taxon>
        <taxon>Diptera</taxon>
        <taxon>Nematocera</taxon>
        <taxon>Chironomoidea</taxon>
        <taxon>Chironomidae</taxon>
        <taxon>Clunio</taxon>
    </lineage>
</organism>
<gene>
    <name evidence="4" type="ORF">CLUMA_CG001998</name>
</gene>
<evidence type="ECO:0000256" key="1">
    <source>
        <dbReference type="ARBA" id="ARBA00004496"/>
    </source>
</evidence>
<dbReference type="PANTHER" id="PTHR21331">
    <property type="entry name" value="BRCA1-ASSOCIATED ATM ACTIVATOR 1"/>
    <property type="match status" value="1"/>
</dbReference>
<dbReference type="AlphaFoldDB" id="A0A1J1HPS6"/>
<dbReference type="InterPro" id="IPR011989">
    <property type="entry name" value="ARM-like"/>
</dbReference>
<dbReference type="EMBL" id="CVRI01000006">
    <property type="protein sequence ID" value="CRK88217.1"/>
    <property type="molecule type" value="Genomic_DNA"/>
</dbReference>
<keyword evidence="2" id="KW-0963">Cytoplasm</keyword>
<dbReference type="Gene3D" id="1.25.10.10">
    <property type="entry name" value="Leucine-rich Repeat Variant"/>
    <property type="match status" value="1"/>
</dbReference>
<dbReference type="GO" id="GO:0005737">
    <property type="term" value="C:cytoplasm"/>
    <property type="evidence" value="ECO:0007669"/>
    <property type="project" value="UniProtKB-SubCell"/>
</dbReference>
<protein>
    <submittedName>
        <fullName evidence="4">CLUMA_CG001998, isoform A</fullName>
    </submittedName>
</protein>
<dbReference type="PANTHER" id="PTHR21331:SF2">
    <property type="entry name" value="BRCA1-ASSOCIATED ATM ACTIVATOR 1"/>
    <property type="match status" value="1"/>
</dbReference>
<comment type="subcellular location">
    <subcellularLocation>
        <location evidence="1">Cytoplasm</location>
    </subcellularLocation>
</comment>